<feature type="domain" description="ABC transporter" evidence="4">
    <location>
        <begin position="11"/>
        <end position="241"/>
    </location>
</feature>
<dbReference type="CDD" id="cd03230">
    <property type="entry name" value="ABC_DR_subfamily_A"/>
    <property type="match status" value="1"/>
</dbReference>
<dbReference type="RefSeq" id="WP_097642970.1">
    <property type="nucleotide sequence ID" value="NZ_NQWI01000014.1"/>
</dbReference>
<dbReference type="OrthoDB" id="9804819at2"/>
<dbReference type="PROSITE" id="PS50893">
    <property type="entry name" value="ABC_TRANSPORTER_2"/>
    <property type="match status" value="1"/>
</dbReference>
<dbReference type="GO" id="GO:0016887">
    <property type="term" value="F:ATP hydrolysis activity"/>
    <property type="evidence" value="ECO:0007669"/>
    <property type="project" value="InterPro"/>
</dbReference>
<dbReference type="InterPro" id="IPR017871">
    <property type="entry name" value="ABC_transporter-like_CS"/>
</dbReference>
<dbReference type="PANTHER" id="PTHR42939">
    <property type="entry name" value="ABC TRANSPORTER ATP-BINDING PROTEIN ALBC-RELATED"/>
    <property type="match status" value="1"/>
</dbReference>
<evidence type="ECO:0000313" key="5">
    <source>
        <dbReference type="EMBL" id="PDW04165.1"/>
    </source>
</evidence>
<accession>A0A2A6RMM0</accession>
<evidence type="ECO:0000259" key="4">
    <source>
        <dbReference type="PROSITE" id="PS50893"/>
    </source>
</evidence>
<dbReference type="InterPro" id="IPR027417">
    <property type="entry name" value="P-loop_NTPase"/>
</dbReference>
<protein>
    <submittedName>
        <fullName evidence="5">ABC transporter</fullName>
    </submittedName>
</protein>
<sequence length="258" mass="27563">MHGEPSTAPLIEAVGLQKRYGETYAVKGVDLAVAPGEIVGFLGPNGAGKTTTIKMLIGLLRPSEGVARIGGFDLQQQPLRAKALLGYVPDQPYLPEKLTAREYLELIAGLYQLEPKAARERGEELLRLLGLVERGDELLGGYSHGMRQKAALSGALLHQPRALFLDEPTVGLDPRSARLIKDILREVADHGAAVFMSTHILEIAERLCDRVLIINHGTIIAAGSLEQLRAGSDGSLEDIFLSLTSGSAAEALAATLDS</sequence>
<dbReference type="InterPro" id="IPR051782">
    <property type="entry name" value="ABC_Transporter_VariousFunc"/>
</dbReference>
<organism evidence="5 6">
    <name type="scientific">Candidatus Viridilinea mediisalina</name>
    <dbReference type="NCBI Taxonomy" id="2024553"/>
    <lineage>
        <taxon>Bacteria</taxon>
        <taxon>Bacillati</taxon>
        <taxon>Chloroflexota</taxon>
        <taxon>Chloroflexia</taxon>
        <taxon>Chloroflexales</taxon>
        <taxon>Chloroflexineae</taxon>
        <taxon>Oscillochloridaceae</taxon>
        <taxon>Candidatus Viridilinea</taxon>
    </lineage>
</organism>
<dbReference type="SMART" id="SM00382">
    <property type="entry name" value="AAA"/>
    <property type="match status" value="1"/>
</dbReference>
<name>A0A2A6RMM0_9CHLR</name>
<dbReference type="Pfam" id="PF00005">
    <property type="entry name" value="ABC_tran"/>
    <property type="match status" value="1"/>
</dbReference>
<keyword evidence="1" id="KW-0813">Transport</keyword>
<comment type="caution">
    <text evidence="5">The sequence shown here is derived from an EMBL/GenBank/DDBJ whole genome shotgun (WGS) entry which is preliminary data.</text>
</comment>
<dbReference type="PANTHER" id="PTHR42939:SF1">
    <property type="entry name" value="ABC TRANSPORTER ATP-BINDING PROTEIN ALBC-RELATED"/>
    <property type="match status" value="1"/>
</dbReference>
<dbReference type="PROSITE" id="PS00211">
    <property type="entry name" value="ABC_TRANSPORTER_1"/>
    <property type="match status" value="1"/>
</dbReference>
<evidence type="ECO:0000256" key="1">
    <source>
        <dbReference type="ARBA" id="ARBA00022448"/>
    </source>
</evidence>
<dbReference type="AlphaFoldDB" id="A0A2A6RMM0"/>
<keyword evidence="3" id="KW-0067">ATP-binding</keyword>
<dbReference type="GO" id="GO:0005524">
    <property type="term" value="F:ATP binding"/>
    <property type="evidence" value="ECO:0007669"/>
    <property type="project" value="UniProtKB-KW"/>
</dbReference>
<dbReference type="EMBL" id="NQWI01000014">
    <property type="protein sequence ID" value="PDW04165.1"/>
    <property type="molecule type" value="Genomic_DNA"/>
</dbReference>
<dbReference type="Gene3D" id="3.40.50.300">
    <property type="entry name" value="P-loop containing nucleotide triphosphate hydrolases"/>
    <property type="match status" value="1"/>
</dbReference>
<dbReference type="InterPro" id="IPR003593">
    <property type="entry name" value="AAA+_ATPase"/>
</dbReference>
<evidence type="ECO:0000313" key="6">
    <source>
        <dbReference type="Proteomes" id="UP000220527"/>
    </source>
</evidence>
<keyword evidence="2" id="KW-0547">Nucleotide-binding</keyword>
<dbReference type="InterPro" id="IPR003439">
    <property type="entry name" value="ABC_transporter-like_ATP-bd"/>
</dbReference>
<gene>
    <name evidence="5" type="ORF">CJ255_04875</name>
</gene>
<evidence type="ECO:0000256" key="2">
    <source>
        <dbReference type="ARBA" id="ARBA00022741"/>
    </source>
</evidence>
<reference evidence="6" key="1">
    <citation type="submission" date="2017-08" db="EMBL/GenBank/DDBJ databases">
        <authorList>
            <person name="Grouzdev D.S."/>
            <person name="Gaisin V.A."/>
            <person name="Rysina M.S."/>
            <person name="Gorlenko V.M."/>
        </authorList>
    </citation>
    <scope>NUCLEOTIDE SEQUENCE [LARGE SCALE GENOMIC DNA]</scope>
    <source>
        <strain evidence="6">Kir15-3F</strain>
    </source>
</reference>
<dbReference type="SUPFAM" id="SSF52540">
    <property type="entry name" value="P-loop containing nucleoside triphosphate hydrolases"/>
    <property type="match status" value="1"/>
</dbReference>
<keyword evidence="6" id="KW-1185">Reference proteome</keyword>
<proteinExistence type="predicted"/>
<dbReference type="Proteomes" id="UP000220527">
    <property type="component" value="Unassembled WGS sequence"/>
</dbReference>
<evidence type="ECO:0000256" key="3">
    <source>
        <dbReference type="ARBA" id="ARBA00022840"/>
    </source>
</evidence>